<gene>
    <name evidence="2" type="ORF">CHS0354_005978</name>
</gene>
<evidence type="ECO:0000313" key="3">
    <source>
        <dbReference type="Proteomes" id="UP001195483"/>
    </source>
</evidence>
<accession>A0AAE0VHK2</accession>
<organism evidence="2 3">
    <name type="scientific">Potamilus streckersoni</name>
    <dbReference type="NCBI Taxonomy" id="2493646"/>
    <lineage>
        <taxon>Eukaryota</taxon>
        <taxon>Metazoa</taxon>
        <taxon>Spiralia</taxon>
        <taxon>Lophotrochozoa</taxon>
        <taxon>Mollusca</taxon>
        <taxon>Bivalvia</taxon>
        <taxon>Autobranchia</taxon>
        <taxon>Heteroconchia</taxon>
        <taxon>Palaeoheterodonta</taxon>
        <taxon>Unionida</taxon>
        <taxon>Unionoidea</taxon>
        <taxon>Unionidae</taxon>
        <taxon>Ambleminae</taxon>
        <taxon>Lampsilini</taxon>
        <taxon>Potamilus</taxon>
    </lineage>
</organism>
<reference evidence="2" key="2">
    <citation type="journal article" date="2021" name="Genome Biol. Evol.">
        <title>Developing a high-quality reference genome for a parasitic bivalve with doubly uniparental inheritance (Bivalvia: Unionida).</title>
        <authorList>
            <person name="Smith C.H."/>
        </authorList>
    </citation>
    <scope>NUCLEOTIDE SEQUENCE</scope>
    <source>
        <strain evidence="2">CHS0354</strain>
        <tissue evidence="2">Mantle</tissue>
    </source>
</reference>
<evidence type="ECO:0000256" key="1">
    <source>
        <dbReference type="SAM" id="SignalP"/>
    </source>
</evidence>
<protein>
    <submittedName>
        <fullName evidence="2">Uncharacterized protein</fullName>
    </submittedName>
</protein>
<comment type="caution">
    <text evidence="2">The sequence shown here is derived from an EMBL/GenBank/DDBJ whole genome shotgun (WGS) entry which is preliminary data.</text>
</comment>
<sequence>MCMKCIFIFLAILTTCFGSHFRGALFSWRPKDIPNKIEILYRLNWRRSGAHFCNESTISSGTILAGGSLSCFKNCNESTIAVLNYFCTDFSETEDWTTGTGSITYTFPSSKTYFEFGFKGAAWIPLVSGGSSWEMRTKAYLAIRSDTGRINSPPQFDISPIVRLAHGCQHTIGIPGRSTCTVTYDAIGTNGYYGVAIQVEDFTAGSTTPLSSAPIQFLINVYNITSGCNSVPEFLPPTRPNQNTFFVNPNGTFTEIIVARSRIPMTDIKEITTLSPPGFSKSVLRPYPSLPGAWYIDVTWNPTKKFSNQTLVFCFSATDKSG</sequence>
<reference evidence="2" key="3">
    <citation type="submission" date="2023-05" db="EMBL/GenBank/DDBJ databases">
        <authorList>
            <person name="Smith C.H."/>
        </authorList>
    </citation>
    <scope>NUCLEOTIDE SEQUENCE</scope>
    <source>
        <strain evidence="2">CHS0354</strain>
        <tissue evidence="2">Mantle</tissue>
    </source>
</reference>
<feature type="signal peptide" evidence="1">
    <location>
        <begin position="1"/>
        <end position="18"/>
    </location>
</feature>
<keyword evidence="3" id="KW-1185">Reference proteome</keyword>
<keyword evidence="1" id="KW-0732">Signal</keyword>
<feature type="chain" id="PRO_5042001313" evidence="1">
    <location>
        <begin position="19"/>
        <end position="322"/>
    </location>
</feature>
<evidence type="ECO:0000313" key="2">
    <source>
        <dbReference type="EMBL" id="KAK3576975.1"/>
    </source>
</evidence>
<proteinExistence type="predicted"/>
<name>A0AAE0VHK2_9BIVA</name>
<reference evidence="2" key="1">
    <citation type="journal article" date="2021" name="Genome Biol. Evol.">
        <title>A High-Quality Reference Genome for a Parasitic Bivalve with Doubly Uniparental Inheritance (Bivalvia: Unionida).</title>
        <authorList>
            <person name="Smith C.H."/>
        </authorList>
    </citation>
    <scope>NUCLEOTIDE SEQUENCE</scope>
    <source>
        <strain evidence="2">CHS0354</strain>
    </source>
</reference>
<dbReference type="EMBL" id="JAEAOA010000424">
    <property type="protein sequence ID" value="KAK3576975.1"/>
    <property type="molecule type" value="Genomic_DNA"/>
</dbReference>
<dbReference type="Proteomes" id="UP001195483">
    <property type="component" value="Unassembled WGS sequence"/>
</dbReference>
<dbReference type="AlphaFoldDB" id="A0AAE0VHK2"/>